<dbReference type="EMBL" id="CM056742">
    <property type="protein sequence ID" value="KAJ8677579.1"/>
    <property type="molecule type" value="Genomic_DNA"/>
</dbReference>
<organism evidence="1 2">
    <name type="scientific">Eretmocerus hayati</name>
    <dbReference type="NCBI Taxonomy" id="131215"/>
    <lineage>
        <taxon>Eukaryota</taxon>
        <taxon>Metazoa</taxon>
        <taxon>Ecdysozoa</taxon>
        <taxon>Arthropoda</taxon>
        <taxon>Hexapoda</taxon>
        <taxon>Insecta</taxon>
        <taxon>Pterygota</taxon>
        <taxon>Neoptera</taxon>
        <taxon>Endopterygota</taxon>
        <taxon>Hymenoptera</taxon>
        <taxon>Apocrita</taxon>
        <taxon>Proctotrupomorpha</taxon>
        <taxon>Chalcidoidea</taxon>
        <taxon>Aphelinidae</taxon>
        <taxon>Aphelininae</taxon>
        <taxon>Eretmocerus</taxon>
    </lineage>
</organism>
<accession>A0ACC2P2N1</accession>
<gene>
    <name evidence="1" type="ORF">QAD02_013366</name>
</gene>
<keyword evidence="2" id="KW-1185">Reference proteome</keyword>
<reference evidence="1" key="1">
    <citation type="submission" date="2023-04" db="EMBL/GenBank/DDBJ databases">
        <title>A chromosome-level genome assembly of the parasitoid wasp Eretmocerus hayati.</title>
        <authorList>
            <person name="Zhong Y."/>
            <person name="Liu S."/>
            <person name="Liu Y."/>
        </authorList>
    </citation>
    <scope>NUCLEOTIDE SEQUENCE</scope>
    <source>
        <strain evidence="1">ZJU_SS_LIU_2023</strain>
    </source>
</reference>
<evidence type="ECO:0000313" key="2">
    <source>
        <dbReference type="Proteomes" id="UP001239111"/>
    </source>
</evidence>
<sequence length="218" mass="24242">MTFIYCSSCPNKGPINPKTAVCCAKCGTYFHESCAKRAGEQSDGSFRKCCGVENSRRQTKSLIYLSMSNSEADLEQSDTSSSSTEVFVDPMSDETLNMDLEQSSSSGGDMSVAEMFKQMKMWSRKQNDKLLEDIKIANDSLKTELSQKIEDVGNRIGFLENKYEEVQNRLSVLENVHKAVNDADQQTSRDPSQQQSTSQSNVNRGKKLMNGRVGVAKN</sequence>
<dbReference type="Proteomes" id="UP001239111">
    <property type="component" value="Chromosome 2"/>
</dbReference>
<comment type="caution">
    <text evidence="1">The sequence shown here is derived from an EMBL/GenBank/DDBJ whole genome shotgun (WGS) entry which is preliminary data.</text>
</comment>
<protein>
    <submittedName>
        <fullName evidence="1">Uncharacterized protein</fullName>
    </submittedName>
</protein>
<evidence type="ECO:0000313" key="1">
    <source>
        <dbReference type="EMBL" id="KAJ8677579.1"/>
    </source>
</evidence>
<proteinExistence type="predicted"/>
<name>A0ACC2P2N1_9HYME</name>